<evidence type="ECO:0000256" key="2">
    <source>
        <dbReference type="ARBA" id="ARBA00023015"/>
    </source>
</evidence>
<evidence type="ECO:0000313" key="7">
    <source>
        <dbReference type="EMBL" id="QBD83401.1"/>
    </source>
</evidence>
<dbReference type="PANTHER" id="PTHR30204">
    <property type="entry name" value="REDOX-CYCLING DRUG-SENSING TRANSCRIPTIONAL ACTIVATOR SOXR"/>
    <property type="match status" value="1"/>
</dbReference>
<sequence length="132" mass="15373">MHIGDLAERTNTTPQTIRYYEQLGLLGPVQREGRKYRQYSEEAVARLEKIAMLKQLGLSLEQIRDVIDLYFEDATGIRGKRKVVEMLKKQRRETQEKIGSLQQFLHELDQNIARLEGLIRAIEAQEDDESSQ</sequence>
<keyword evidence="4" id="KW-0804">Transcription</keyword>
<dbReference type="AlphaFoldDB" id="A0A4V0Z0J1"/>
<evidence type="ECO:0000256" key="1">
    <source>
        <dbReference type="ARBA" id="ARBA00022491"/>
    </source>
</evidence>
<evidence type="ECO:0000259" key="6">
    <source>
        <dbReference type="PROSITE" id="PS50937"/>
    </source>
</evidence>
<evidence type="ECO:0000256" key="4">
    <source>
        <dbReference type="ARBA" id="ARBA00023163"/>
    </source>
</evidence>
<dbReference type="Pfam" id="PF13411">
    <property type="entry name" value="MerR_1"/>
    <property type="match status" value="1"/>
</dbReference>
<dbReference type="OrthoDB" id="9791488at2"/>
<dbReference type="InterPro" id="IPR009061">
    <property type="entry name" value="DNA-bd_dom_put_sf"/>
</dbReference>
<dbReference type="GO" id="GO:0003677">
    <property type="term" value="F:DNA binding"/>
    <property type="evidence" value="ECO:0007669"/>
    <property type="project" value="UniProtKB-KW"/>
</dbReference>
<accession>A0A4V0Z0J1</accession>
<reference evidence="7 8" key="1">
    <citation type="submission" date="2019-01" db="EMBL/GenBank/DDBJ databases">
        <title>Ktedonosporobacter rubrisoli SCAWS-G2.</title>
        <authorList>
            <person name="Huang Y."/>
            <person name="Yan B."/>
        </authorList>
    </citation>
    <scope>NUCLEOTIDE SEQUENCE [LARGE SCALE GENOMIC DNA]</scope>
    <source>
        <strain evidence="7 8">SCAWS-G2</strain>
    </source>
</reference>
<name>A0A4V0Z0J1_KTERU</name>
<organism evidence="7 8">
    <name type="scientific">Ktedonosporobacter rubrisoli</name>
    <dbReference type="NCBI Taxonomy" id="2509675"/>
    <lineage>
        <taxon>Bacteria</taxon>
        <taxon>Bacillati</taxon>
        <taxon>Chloroflexota</taxon>
        <taxon>Ktedonobacteria</taxon>
        <taxon>Ktedonobacterales</taxon>
        <taxon>Ktedonosporobacteraceae</taxon>
        <taxon>Ktedonosporobacter</taxon>
    </lineage>
</organism>
<dbReference type="Gene3D" id="1.10.1660.10">
    <property type="match status" value="1"/>
</dbReference>
<protein>
    <submittedName>
        <fullName evidence="7">MerR family transcriptional regulator</fullName>
    </submittedName>
</protein>
<keyword evidence="3" id="KW-0238">DNA-binding</keyword>
<keyword evidence="8" id="KW-1185">Reference proteome</keyword>
<dbReference type="SUPFAM" id="SSF46955">
    <property type="entry name" value="Putative DNA-binding domain"/>
    <property type="match status" value="1"/>
</dbReference>
<dbReference type="Proteomes" id="UP000290365">
    <property type="component" value="Chromosome"/>
</dbReference>
<evidence type="ECO:0000313" key="8">
    <source>
        <dbReference type="Proteomes" id="UP000290365"/>
    </source>
</evidence>
<proteinExistence type="predicted"/>
<evidence type="ECO:0000256" key="5">
    <source>
        <dbReference type="SAM" id="Coils"/>
    </source>
</evidence>
<dbReference type="PRINTS" id="PR00040">
    <property type="entry name" value="HTHMERR"/>
</dbReference>
<dbReference type="GO" id="GO:0003700">
    <property type="term" value="F:DNA-binding transcription factor activity"/>
    <property type="evidence" value="ECO:0007669"/>
    <property type="project" value="InterPro"/>
</dbReference>
<keyword evidence="5" id="KW-0175">Coiled coil</keyword>
<dbReference type="SMART" id="SM00422">
    <property type="entry name" value="HTH_MERR"/>
    <property type="match status" value="1"/>
</dbReference>
<keyword evidence="1" id="KW-0678">Repressor</keyword>
<feature type="coiled-coil region" evidence="5">
    <location>
        <begin position="77"/>
        <end position="125"/>
    </location>
</feature>
<keyword evidence="2" id="KW-0805">Transcription regulation</keyword>
<dbReference type="InterPro" id="IPR047057">
    <property type="entry name" value="MerR_fam"/>
</dbReference>
<dbReference type="InterPro" id="IPR000551">
    <property type="entry name" value="MerR-type_HTH_dom"/>
</dbReference>
<evidence type="ECO:0000256" key="3">
    <source>
        <dbReference type="ARBA" id="ARBA00023125"/>
    </source>
</evidence>
<dbReference type="PANTHER" id="PTHR30204:SF69">
    <property type="entry name" value="MERR-FAMILY TRANSCRIPTIONAL REGULATOR"/>
    <property type="match status" value="1"/>
</dbReference>
<gene>
    <name evidence="7" type="ORF">EPA93_07985</name>
</gene>
<dbReference type="PROSITE" id="PS50937">
    <property type="entry name" value="HTH_MERR_2"/>
    <property type="match status" value="1"/>
</dbReference>
<dbReference type="EMBL" id="CP035758">
    <property type="protein sequence ID" value="QBD83401.1"/>
    <property type="molecule type" value="Genomic_DNA"/>
</dbReference>
<dbReference type="KEGG" id="kbs:EPA93_07985"/>
<feature type="domain" description="HTH merR-type" evidence="6">
    <location>
        <begin position="1"/>
        <end position="69"/>
    </location>
</feature>